<evidence type="ECO:0000313" key="2">
    <source>
        <dbReference type="EMBL" id="TQF07128.1"/>
    </source>
</evidence>
<organism evidence="2 3">
    <name type="scientific">Kitasatospora acidiphila</name>
    <dbReference type="NCBI Taxonomy" id="2567942"/>
    <lineage>
        <taxon>Bacteria</taxon>
        <taxon>Bacillati</taxon>
        <taxon>Actinomycetota</taxon>
        <taxon>Actinomycetes</taxon>
        <taxon>Kitasatosporales</taxon>
        <taxon>Streptomycetaceae</taxon>
        <taxon>Kitasatospora</taxon>
    </lineage>
</organism>
<keyword evidence="1" id="KW-1133">Transmembrane helix</keyword>
<name>A0A540WDU3_9ACTN</name>
<accession>A0A540WDU3</accession>
<proteinExistence type="predicted"/>
<sequence length="146" mass="14292">MFTGPGPGLLLAVVGGALCVLGWYAVSGESVTARQLPYLASATAPGVALLTGGLVWLAVHTAAGGTADRPAAAVEWQAPEAAGEPGVLGGGLVAVPGGTLCHRPGCPLVAGKEQAVPVDAAAVRQRGLAPCPVCEPDILPSPETSP</sequence>
<reference evidence="2 3" key="1">
    <citation type="submission" date="2019-06" db="EMBL/GenBank/DDBJ databases">
        <title>Description of Kitasatospora acidophila sp. nov. isolated from pine grove soil, and reclassification of Streptomyces novaecaesareae to Kitasatospora novaeceasareae comb. nov.</title>
        <authorList>
            <person name="Kim M.J."/>
        </authorList>
    </citation>
    <scope>NUCLEOTIDE SEQUENCE [LARGE SCALE GENOMIC DNA]</scope>
    <source>
        <strain evidence="2 3">MMS16-CNU292</strain>
    </source>
</reference>
<keyword evidence="1" id="KW-0472">Membrane</keyword>
<gene>
    <name evidence="2" type="ORF">E6W39_04245</name>
</gene>
<dbReference type="Proteomes" id="UP000319103">
    <property type="component" value="Unassembled WGS sequence"/>
</dbReference>
<comment type="caution">
    <text evidence="2">The sequence shown here is derived from an EMBL/GenBank/DDBJ whole genome shotgun (WGS) entry which is preliminary data.</text>
</comment>
<feature type="transmembrane region" description="Helical" evidence="1">
    <location>
        <begin position="38"/>
        <end position="59"/>
    </location>
</feature>
<dbReference type="OrthoDB" id="3874005at2"/>
<dbReference type="AlphaFoldDB" id="A0A540WDU3"/>
<protein>
    <submittedName>
        <fullName evidence="2">Uncharacterized protein</fullName>
    </submittedName>
</protein>
<evidence type="ECO:0000313" key="3">
    <source>
        <dbReference type="Proteomes" id="UP000319103"/>
    </source>
</evidence>
<feature type="transmembrane region" description="Helical" evidence="1">
    <location>
        <begin position="6"/>
        <end position="26"/>
    </location>
</feature>
<keyword evidence="1" id="KW-0812">Transmembrane</keyword>
<dbReference type="EMBL" id="VIGB01000003">
    <property type="protein sequence ID" value="TQF07128.1"/>
    <property type="molecule type" value="Genomic_DNA"/>
</dbReference>
<evidence type="ECO:0000256" key="1">
    <source>
        <dbReference type="SAM" id="Phobius"/>
    </source>
</evidence>
<keyword evidence="3" id="KW-1185">Reference proteome</keyword>